<keyword evidence="7" id="KW-0132">Cell division</keyword>
<dbReference type="OrthoDB" id="362021at2759"/>
<protein>
    <recommendedName>
        <fullName evidence="4">Condensin complex subunit 2</fullName>
    </recommendedName>
</protein>
<evidence type="ECO:0000256" key="9">
    <source>
        <dbReference type="ARBA" id="ARBA00023067"/>
    </source>
</evidence>
<dbReference type="Pfam" id="PF05786">
    <property type="entry name" value="Cnd2"/>
    <property type="match status" value="2"/>
</dbReference>
<evidence type="ECO:0000256" key="3">
    <source>
        <dbReference type="ARBA" id="ARBA00009471"/>
    </source>
</evidence>
<dbReference type="EMBL" id="FN554970">
    <property type="protein sequence ID" value="CBH12686.1"/>
    <property type="molecule type" value="Genomic_DNA"/>
</dbReference>
<evidence type="ECO:0000256" key="8">
    <source>
        <dbReference type="ARBA" id="ARBA00022776"/>
    </source>
</evidence>
<feature type="compositionally biased region" description="Polar residues" evidence="11">
    <location>
        <begin position="359"/>
        <end position="377"/>
    </location>
</feature>
<dbReference type="KEGG" id="tbg:TbgDal_VII5870"/>
<evidence type="ECO:0000313" key="13">
    <source>
        <dbReference type="Proteomes" id="UP000002316"/>
    </source>
</evidence>
<feature type="compositionally biased region" description="Basic and acidic residues" evidence="11">
    <location>
        <begin position="267"/>
        <end position="281"/>
    </location>
</feature>
<accession>C9ZTF1</accession>
<keyword evidence="10" id="KW-0131">Cell cycle</keyword>
<dbReference type="VEuPathDB" id="TriTrypDB:Tbg972.7.5870"/>
<dbReference type="PANTHER" id="PTHR13108:SF9">
    <property type="entry name" value="CONDENSIN COMPLEX SUBUNIT 2"/>
    <property type="match status" value="1"/>
</dbReference>
<feature type="compositionally biased region" description="Basic and acidic residues" evidence="11">
    <location>
        <begin position="149"/>
        <end position="159"/>
    </location>
</feature>
<dbReference type="GO" id="GO:0003682">
    <property type="term" value="F:chromatin binding"/>
    <property type="evidence" value="ECO:0007669"/>
    <property type="project" value="TreeGrafter"/>
</dbReference>
<feature type="region of interest" description="Disordered" evidence="11">
    <location>
        <begin position="264"/>
        <end position="299"/>
    </location>
</feature>
<evidence type="ECO:0000256" key="11">
    <source>
        <dbReference type="SAM" id="MobiDB-lite"/>
    </source>
</evidence>
<name>C9ZTF1_TRYB9</name>
<reference evidence="13" key="1">
    <citation type="journal article" date="2010" name="PLoS Negl. Trop. Dis.">
        <title>The genome sequence of Trypanosoma brucei gambiense, causative agent of chronic human african trypanosomiasis.</title>
        <authorList>
            <person name="Jackson A.P."/>
            <person name="Sanders M."/>
            <person name="Berry A."/>
            <person name="McQuillan J."/>
            <person name="Aslett M.A."/>
            <person name="Quail M.A."/>
            <person name="Chukualim B."/>
            <person name="Capewell P."/>
            <person name="MacLeod A."/>
            <person name="Melville S.E."/>
            <person name="Gibson W."/>
            <person name="Barry J.D."/>
            <person name="Berriman M."/>
            <person name="Hertz-Fowler C."/>
        </authorList>
    </citation>
    <scope>NUCLEOTIDE SEQUENCE [LARGE SCALE GENOMIC DNA]</scope>
    <source>
        <strain evidence="13">MHOM/CI/86/DAL972</strain>
    </source>
</reference>
<evidence type="ECO:0000313" key="12">
    <source>
        <dbReference type="EMBL" id="CBH12686.1"/>
    </source>
</evidence>
<evidence type="ECO:0000256" key="1">
    <source>
        <dbReference type="ARBA" id="ARBA00004286"/>
    </source>
</evidence>
<feature type="region of interest" description="Disordered" evidence="11">
    <location>
        <begin position="149"/>
        <end position="190"/>
    </location>
</feature>
<evidence type="ECO:0000256" key="4">
    <source>
        <dbReference type="ARBA" id="ARBA00016065"/>
    </source>
</evidence>
<evidence type="ECO:0000256" key="2">
    <source>
        <dbReference type="ARBA" id="ARBA00004496"/>
    </source>
</evidence>
<feature type="compositionally biased region" description="Basic and acidic residues" evidence="11">
    <location>
        <begin position="869"/>
        <end position="879"/>
    </location>
</feature>
<evidence type="ECO:0000256" key="7">
    <source>
        <dbReference type="ARBA" id="ARBA00022618"/>
    </source>
</evidence>
<keyword evidence="8" id="KW-0498">Mitosis</keyword>
<comment type="similarity">
    <text evidence="3">Belongs to the CND2 (condensin subunit 2) family.</text>
</comment>
<keyword evidence="5" id="KW-0158">Chromosome</keyword>
<feature type="compositionally biased region" description="Basic and acidic residues" evidence="11">
    <location>
        <begin position="431"/>
        <end position="461"/>
    </location>
</feature>
<dbReference type="InterPro" id="IPR022816">
    <property type="entry name" value="Condensin_barren_su2"/>
</dbReference>
<dbReference type="GO" id="GO:0005737">
    <property type="term" value="C:cytoplasm"/>
    <property type="evidence" value="ECO:0007669"/>
    <property type="project" value="UniProtKB-SubCell"/>
</dbReference>
<gene>
    <name evidence="12" type="ORF">TbgDal_VII5870</name>
</gene>
<dbReference type="PANTHER" id="PTHR13108">
    <property type="entry name" value="CONDENSIN COMPLEX SUBUNIT 2"/>
    <property type="match status" value="1"/>
</dbReference>
<evidence type="ECO:0000256" key="6">
    <source>
        <dbReference type="ARBA" id="ARBA00022490"/>
    </source>
</evidence>
<feature type="region of interest" description="Disordered" evidence="11">
    <location>
        <begin position="344"/>
        <end position="377"/>
    </location>
</feature>
<keyword evidence="6" id="KW-0963">Cytoplasm</keyword>
<sequence length="954" mass="102379">MQHTEAQSQQILPRSGRGGECFADTHTQVDDGASVVFPATGGLCSQSQTPQAPRRRPRVITAQDLDEALLQAIEGKITRKNAWVSKDASNLLDGITQTVESTLDSNSTVDEYTSFAKVATVVEGCSKVWTSRVDSTYQRSNQMVRRLLRNEDEGHGSDEENKEEGDGEGGAPSTSAAAERRRRAAQRKGQTVRTIAFDLSEINLDRKARLALVRTGVSAQFRAITEKFDQGNAQGLLVHNTPIGGAGNLILDVDYVREPDGDYTADCGRHSGQSDKVKREPDEGENINTTARGFADGGIEDGVDEGLGITLDLPPFTASHMQSNAEKSSLFVCGGGHLVGDGAGSAVSTNDRSGEGARVSSSSFSTDPNASGRPSLTVPSLLAVPHTVQGNPDVLPDDATRVATNEQDGNEEHDYQDGGWFDGMDGADADYGLHDGGESIDQDRYTADNDRGEESNPELSPERVALEARRLVSGVTDLNIMDNRLRNKQLALEVDDPSGWVPMAEPVSNPMFGARARKNSTIMMTLRKQHHFLGPSVAQSSISTQSLKRLKREAAVFDLPGELEAVSATASRRSAGTKEKSTKGDDCIHLPPVFALLEDSGVDNSALKQSTSEGKNMSALGKELLLGRDSSAIKPYLQTSVELTKAQEAGLLVRENPVPGVTVPSYLPYPITVPVFFQPFSTPLSQWNLLRKSATGSTIHHYNNTTSYGYADEDADGNGAGDMPAEFFHGGVDSDNDYGDVGTYDGFNDSTRDDTLDNPLKLAQAQIFASLDQADLIRSSTALTTLSGNSARPSSMNVSDVADIDPDTVVKVLHAPEAMLPTQVDVVLLRKIMWASLTGAAGCEVTGQQESQRVSRRKRGRVAGTEGPTQKEDNQGSDDGVKKVRFSEVVLQLLPQVSTVSATGALSPAFFFFSLLFLANEHGLLIESIPTLDDLVIHVPPQRGDASETMVNAD</sequence>
<feature type="region of interest" description="Disordered" evidence="11">
    <location>
        <begin position="845"/>
        <end position="879"/>
    </location>
</feature>
<dbReference type="GO" id="GO:0007076">
    <property type="term" value="P:mitotic chromosome condensation"/>
    <property type="evidence" value="ECO:0007669"/>
    <property type="project" value="InterPro"/>
</dbReference>
<organism evidence="12 13">
    <name type="scientific">Trypanosoma brucei gambiense (strain MHOM/CI/86/DAL972)</name>
    <dbReference type="NCBI Taxonomy" id="679716"/>
    <lineage>
        <taxon>Eukaryota</taxon>
        <taxon>Discoba</taxon>
        <taxon>Euglenozoa</taxon>
        <taxon>Kinetoplastea</taxon>
        <taxon>Metakinetoplastina</taxon>
        <taxon>Trypanosomatida</taxon>
        <taxon>Trypanosomatidae</taxon>
        <taxon>Trypanosoma</taxon>
    </lineage>
</organism>
<evidence type="ECO:0000256" key="10">
    <source>
        <dbReference type="ARBA" id="ARBA00023306"/>
    </source>
</evidence>
<dbReference type="GO" id="GO:0000796">
    <property type="term" value="C:condensin complex"/>
    <property type="evidence" value="ECO:0007669"/>
    <property type="project" value="InterPro"/>
</dbReference>
<dbReference type="GO" id="GO:0051301">
    <property type="term" value="P:cell division"/>
    <property type="evidence" value="ECO:0007669"/>
    <property type="project" value="UniProtKB-KW"/>
</dbReference>
<dbReference type="GeneID" id="23862845"/>
<proteinExistence type="inferred from homology"/>
<comment type="subcellular location">
    <subcellularLocation>
        <location evidence="1">Chromosome</location>
    </subcellularLocation>
    <subcellularLocation>
        <location evidence="2">Cytoplasm</location>
    </subcellularLocation>
</comment>
<dbReference type="Proteomes" id="UP000002316">
    <property type="component" value="Chromosome 7"/>
</dbReference>
<evidence type="ECO:0000256" key="5">
    <source>
        <dbReference type="ARBA" id="ARBA00022454"/>
    </source>
</evidence>
<feature type="region of interest" description="Disordered" evidence="11">
    <location>
        <begin position="404"/>
        <end position="461"/>
    </location>
</feature>
<keyword evidence="9" id="KW-0226">DNA condensation</keyword>
<dbReference type="RefSeq" id="XP_011774966.1">
    <property type="nucleotide sequence ID" value="XM_011776664.1"/>
</dbReference>
<dbReference type="AlphaFoldDB" id="C9ZTF1"/>